<comment type="subcellular location">
    <subcellularLocation>
        <location evidence="1">Cell membrane</location>
        <topology evidence="1">Single-pass membrane protein</topology>
    </subcellularLocation>
    <subcellularLocation>
        <location evidence="7">Cell membrane</location>
        <topology evidence="7">Single-pass type II membrane protein</topology>
    </subcellularLocation>
</comment>
<evidence type="ECO:0000256" key="2">
    <source>
        <dbReference type="ARBA" id="ARBA00005811"/>
    </source>
</evidence>
<evidence type="ECO:0000313" key="9">
    <source>
        <dbReference type="Proteomes" id="UP000262802"/>
    </source>
</evidence>
<organism evidence="8 9">
    <name type="scientific">Hymenobacter oligotrophus</name>
    <dbReference type="NCBI Taxonomy" id="2319843"/>
    <lineage>
        <taxon>Bacteria</taxon>
        <taxon>Pseudomonadati</taxon>
        <taxon>Bacteroidota</taxon>
        <taxon>Cytophagia</taxon>
        <taxon>Cytophagales</taxon>
        <taxon>Hymenobacteraceae</taxon>
        <taxon>Hymenobacter</taxon>
    </lineage>
</organism>
<keyword evidence="6" id="KW-0472">Membrane</keyword>
<dbReference type="GO" id="GO:0015031">
    <property type="term" value="P:protein transport"/>
    <property type="evidence" value="ECO:0007669"/>
    <property type="project" value="UniProtKB-KW"/>
</dbReference>
<evidence type="ECO:0000256" key="7">
    <source>
        <dbReference type="RuleBase" id="RU003879"/>
    </source>
</evidence>
<gene>
    <name evidence="8" type="ORF">D3Y59_15260</name>
</gene>
<reference evidence="8 9" key="1">
    <citation type="submission" date="2018-09" db="EMBL/GenBank/DDBJ databases">
        <title>Hymenobacter medium sp. nov., isolated from R2A medium.</title>
        <authorList>
            <person name="Yingchao G."/>
        </authorList>
    </citation>
    <scope>NUCLEOTIDE SEQUENCE [LARGE SCALE GENOMIC DNA]</scope>
    <source>
        <strain evidence="9">sh-6</strain>
    </source>
</reference>
<keyword evidence="9" id="KW-1185">Reference proteome</keyword>
<dbReference type="Pfam" id="PF02472">
    <property type="entry name" value="ExbD"/>
    <property type="match status" value="1"/>
</dbReference>
<dbReference type="GO" id="GO:0022857">
    <property type="term" value="F:transmembrane transporter activity"/>
    <property type="evidence" value="ECO:0007669"/>
    <property type="project" value="InterPro"/>
</dbReference>
<evidence type="ECO:0000256" key="1">
    <source>
        <dbReference type="ARBA" id="ARBA00004162"/>
    </source>
</evidence>
<keyword evidence="3" id="KW-1003">Cell membrane</keyword>
<sequence length="207" mass="23113">MPKVKPHRTSPSLDMTPMVDLAFLLVTFFMLTATPSEDVAVVVDTPSSTSEKQLPEKNVVQLTIDKDKRVFFSMSGQPIKIKTLDQIAGKYNLTFTPAQKQRFAALPDFGVPVQQLPAYLSLSTEDRKAYKQPGIPYDSLNNQMIEWVMAARSVSVGQFQQAPYIAIKGDGQADVPTVKDVIESLQEKKLNRFYLITDLEMQPVASK</sequence>
<dbReference type="PANTHER" id="PTHR30558:SF3">
    <property type="entry name" value="BIOPOLYMER TRANSPORT PROTEIN EXBD-RELATED"/>
    <property type="match status" value="1"/>
</dbReference>
<proteinExistence type="inferred from homology"/>
<dbReference type="AlphaFoldDB" id="A0A3B7RBC1"/>
<keyword evidence="7" id="KW-0653">Protein transport</keyword>
<comment type="similarity">
    <text evidence="2 7">Belongs to the ExbD/TolR family.</text>
</comment>
<evidence type="ECO:0000256" key="4">
    <source>
        <dbReference type="ARBA" id="ARBA00022692"/>
    </source>
</evidence>
<name>A0A3B7RBC1_9BACT</name>
<accession>A0A3B7RBC1</accession>
<evidence type="ECO:0000256" key="6">
    <source>
        <dbReference type="ARBA" id="ARBA00023136"/>
    </source>
</evidence>
<dbReference type="Proteomes" id="UP000262802">
    <property type="component" value="Chromosome"/>
</dbReference>
<keyword evidence="4 7" id="KW-0812">Transmembrane</keyword>
<evidence type="ECO:0000256" key="5">
    <source>
        <dbReference type="ARBA" id="ARBA00022989"/>
    </source>
</evidence>
<dbReference type="InterPro" id="IPR003400">
    <property type="entry name" value="ExbD"/>
</dbReference>
<dbReference type="PANTHER" id="PTHR30558">
    <property type="entry name" value="EXBD MEMBRANE COMPONENT OF PMF-DRIVEN MACROMOLECULE IMPORT SYSTEM"/>
    <property type="match status" value="1"/>
</dbReference>
<evidence type="ECO:0000313" key="8">
    <source>
        <dbReference type="EMBL" id="AYA38281.1"/>
    </source>
</evidence>
<keyword evidence="5" id="KW-1133">Transmembrane helix</keyword>
<dbReference type="EMBL" id="CP032317">
    <property type="protein sequence ID" value="AYA38281.1"/>
    <property type="molecule type" value="Genomic_DNA"/>
</dbReference>
<dbReference type="OrthoDB" id="9793581at2"/>
<dbReference type="RefSeq" id="WP_059071976.1">
    <property type="nucleotide sequence ID" value="NZ_CP032317.1"/>
</dbReference>
<protein>
    <submittedName>
        <fullName evidence="8">Biopolymer transporter ExbD</fullName>
    </submittedName>
</protein>
<dbReference type="GO" id="GO:0005886">
    <property type="term" value="C:plasma membrane"/>
    <property type="evidence" value="ECO:0007669"/>
    <property type="project" value="UniProtKB-SubCell"/>
</dbReference>
<evidence type="ECO:0000256" key="3">
    <source>
        <dbReference type="ARBA" id="ARBA00022475"/>
    </source>
</evidence>
<keyword evidence="7" id="KW-0813">Transport</keyword>
<dbReference type="KEGG" id="hyh:D3Y59_15260"/>